<sequence>MDFSQVVGLDYIKNHLLTTLKNDRIAHAQLFVGQSGAGLLPIAIGYAKEILCSQYEVDSEAHLRCSKNVERLSHPDLHFVYPVNTNESVKKSAVSDSFSTEWRDFVSKNPYGSLFQWFQHLGIENKQGNISVKEAEEISKKLSLKAYEGGYKVMIVWMAEKMNTECANKILKLVEEPSDKTVLLLLTENEEQIINTIHSRCQTLHLPLLSEAAITKALIEKKGITENEAQKISRQSHGDFNKALQIIENTNEDSIFEEWFILWVRTAFKAKGNKKAIEELLQWSDLMAQNGRETQKNFLFYCVELFRQALLKNYKADSLLYFETKDPKFTIEKFAPFVHQNNIFEIVEALENANYHIERNGNAKIIFTDLSIQLTRLIHKKELV</sequence>
<name>A0A9X1JV36_9FLAO</name>
<protein>
    <submittedName>
        <fullName evidence="1">DNA polymerase III subunit delta</fullName>
    </submittedName>
</protein>
<dbReference type="AlphaFoldDB" id="A0A9X1JV36"/>
<accession>A0A9X1JV36</accession>
<dbReference type="PANTHER" id="PTHR11669:SF8">
    <property type="entry name" value="DNA POLYMERASE III SUBUNIT DELTA"/>
    <property type="match status" value="1"/>
</dbReference>
<evidence type="ECO:0000313" key="2">
    <source>
        <dbReference type="Proteomes" id="UP001138686"/>
    </source>
</evidence>
<proteinExistence type="predicted"/>
<evidence type="ECO:0000313" key="1">
    <source>
        <dbReference type="EMBL" id="MBW2937265.1"/>
    </source>
</evidence>
<reference evidence="1" key="1">
    <citation type="submission" date="2021-07" db="EMBL/GenBank/DDBJ databases">
        <title>Aureisphaera sp. CAU 1614 isolated from sea sediment.</title>
        <authorList>
            <person name="Kim W."/>
        </authorList>
    </citation>
    <scope>NUCLEOTIDE SEQUENCE</scope>
    <source>
        <strain evidence="1">CAU 1614</strain>
    </source>
</reference>
<keyword evidence="2" id="KW-1185">Reference proteome</keyword>
<dbReference type="InterPro" id="IPR050238">
    <property type="entry name" value="DNA_Rep/Repair_Clamp_Loader"/>
</dbReference>
<dbReference type="RefSeq" id="WP_219051535.1">
    <property type="nucleotide sequence ID" value="NZ_JAHWDP010000001.1"/>
</dbReference>
<dbReference type="EMBL" id="JAHWDP010000001">
    <property type="protein sequence ID" value="MBW2937265.1"/>
    <property type="molecule type" value="Genomic_DNA"/>
</dbReference>
<gene>
    <name evidence="1" type="ORF">KXJ69_04055</name>
</gene>
<dbReference type="PANTHER" id="PTHR11669">
    <property type="entry name" value="REPLICATION FACTOR C / DNA POLYMERASE III GAMMA-TAU SUBUNIT"/>
    <property type="match status" value="1"/>
</dbReference>
<dbReference type="Pfam" id="PF13177">
    <property type="entry name" value="DNA_pol3_delta2"/>
    <property type="match status" value="1"/>
</dbReference>
<dbReference type="Proteomes" id="UP001138686">
    <property type="component" value="Unassembled WGS sequence"/>
</dbReference>
<dbReference type="GO" id="GO:0006261">
    <property type="term" value="P:DNA-templated DNA replication"/>
    <property type="evidence" value="ECO:0007669"/>
    <property type="project" value="TreeGrafter"/>
</dbReference>
<comment type="caution">
    <text evidence="1">The sequence shown here is derived from an EMBL/GenBank/DDBJ whole genome shotgun (WGS) entry which is preliminary data.</text>
</comment>
<organism evidence="1 2">
    <name type="scientific">Halomarinibacterium sedimenti</name>
    <dbReference type="NCBI Taxonomy" id="2857106"/>
    <lineage>
        <taxon>Bacteria</taxon>
        <taxon>Pseudomonadati</taxon>
        <taxon>Bacteroidota</taxon>
        <taxon>Flavobacteriia</taxon>
        <taxon>Flavobacteriales</taxon>
        <taxon>Flavobacteriaceae</taxon>
        <taxon>Halomarinibacterium</taxon>
    </lineage>
</organism>